<dbReference type="InterPro" id="IPR011044">
    <property type="entry name" value="Quino_amine_DH_bsu"/>
</dbReference>
<dbReference type="KEGG" id="melm:C7H73_10835"/>
<dbReference type="RefSeq" id="WP_106847633.1">
    <property type="nucleotide sequence ID" value="NZ_CP027792.1"/>
</dbReference>
<evidence type="ECO:0000313" key="2">
    <source>
        <dbReference type="Proteomes" id="UP000241829"/>
    </source>
</evidence>
<gene>
    <name evidence="1" type="ORF">C7H73_10835</name>
</gene>
<reference evidence="2" key="1">
    <citation type="submission" date="2018-03" db="EMBL/GenBank/DDBJ databases">
        <title>Genome sequencing of Melaminivora sp. strain SC2-7.</title>
        <authorList>
            <person name="Kim S.-J."/>
            <person name="Heo J."/>
            <person name="Ahn J.-H."/>
            <person name="Kwon S.-W."/>
        </authorList>
    </citation>
    <scope>NUCLEOTIDE SEQUENCE [LARGE SCALE GENOMIC DNA]</scope>
    <source>
        <strain evidence="2">SC2-7</strain>
    </source>
</reference>
<dbReference type="Proteomes" id="UP000241829">
    <property type="component" value="Chromosome"/>
</dbReference>
<organism evidence="1 2">
    <name type="scientific">Pulveribacter suum</name>
    <dbReference type="NCBI Taxonomy" id="2116657"/>
    <lineage>
        <taxon>Bacteria</taxon>
        <taxon>Pseudomonadati</taxon>
        <taxon>Pseudomonadota</taxon>
        <taxon>Betaproteobacteria</taxon>
        <taxon>Burkholderiales</taxon>
        <taxon>Comamonadaceae</taxon>
        <taxon>Pulveribacter</taxon>
    </lineage>
</organism>
<sequence length="538" mass="58067">MPAAAPDLLLLQDATLCPGGAMTAAHLRQLLRAALPDKSHHKAAGWFGQTDFLLTRSHVDEDRDSYRDALFMTLWRRWDFWIALPATPAPATPLARAWARLRGQTDVPAAPAHACLLDCHYRPHGGPWLALDDQAPPEALQACAEGWHGVLRYWRLAEGERRAGRPLRALLHAALTPERLDALTLLPVFTGQPLQGWQEGQAWARRFQPHPRDPRALRLQWRNGPGDADEDSLASYQIEAADDAGAAHPGGLRLGYRQRPDDMLQPLPGDAVEHMQRLLQLFAAAERQAPPESADAPPALARTPPFAAHDSDAEVLGPALMALSHGWQAAGRAHAAVVRSLWAAQPEGGPPPLADPRGLHAAAVLQLVRAVHTHADADLSQRLHQRFAFAPAAYARCATGPAVRALRWEDDGTLLAWTDRCWRIGAGGLRIVPADASASQDGAPHASIHGTTVHGDGLGNLHGLDEDGRTLWRHHVGGGAVLCLAPGPGDTLAVGTAGGTLALLRRASGPDPHQYGTSRYAETRRILFWADADAPLPW</sequence>
<dbReference type="EMBL" id="CP027792">
    <property type="protein sequence ID" value="AVP59081.1"/>
    <property type="molecule type" value="Genomic_DNA"/>
</dbReference>
<evidence type="ECO:0000313" key="1">
    <source>
        <dbReference type="EMBL" id="AVP59081.1"/>
    </source>
</evidence>
<dbReference type="OrthoDB" id="5351919at2"/>
<name>A0A2P1NPV4_9BURK</name>
<proteinExistence type="predicted"/>
<keyword evidence="2" id="KW-1185">Reference proteome</keyword>
<dbReference type="SUPFAM" id="SSF50969">
    <property type="entry name" value="YVTN repeat-like/Quinoprotein amine dehydrogenase"/>
    <property type="match status" value="1"/>
</dbReference>
<dbReference type="AlphaFoldDB" id="A0A2P1NPV4"/>
<protein>
    <submittedName>
        <fullName evidence="1">Uncharacterized protein</fullName>
    </submittedName>
</protein>
<accession>A0A2P1NPV4</accession>